<reference evidence="1" key="1">
    <citation type="journal article" date="2013" name="Nature">
        <title>Draft genome of the wheat A-genome progenitor Triticum urartu.</title>
        <authorList>
            <person name="Ling H.Q."/>
            <person name="Zhao S."/>
            <person name="Liu D."/>
            <person name="Wang J."/>
            <person name="Sun H."/>
            <person name="Zhang C."/>
            <person name="Fan H."/>
            <person name="Li D."/>
            <person name="Dong L."/>
            <person name="Tao Y."/>
            <person name="Gao C."/>
            <person name="Wu H."/>
            <person name="Li Y."/>
            <person name="Cui Y."/>
            <person name="Guo X."/>
            <person name="Zheng S."/>
            <person name="Wang B."/>
            <person name="Yu K."/>
            <person name="Liang Q."/>
            <person name="Yang W."/>
            <person name="Lou X."/>
            <person name="Chen J."/>
            <person name="Feng M."/>
            <person name="Jian J."/>
            <person name="Zhang X."/>
            <person name="Luo G."/>
            <person name="Jiang Y."/>
            <person name="Liu J."/>
            <person name="Wang Z."/>
            <person name="Sha Y."/>
            <person name="Zhang B."/>
            <person name="Wu H."/>
            <person name="Tang D."/>
            <person name="Shen Q."/>
            <person name="Xue P."/>
            <person name="Zou S."/>
            <person name="Wang X."/>
            <person name="Liu X."/>
            <person name="Wang F."/>
            <person name="Yang Y."/>
            <person name="An X."/>
            <person name="Dong Z."/>
            <person name="Zhang K."/>
            <person name="Zhang X."/>
            <person name="Luo M.C."/>
            <person name="Dvorak J."/>
            <person name="Tong Y."/>
            <person name="Wang J."/>
            <person name="Yang H."/>
            <person name="Li Z."/>
            <person name="Wang D."/>
            <person name="Zhang A."/>
            <person name="Wang J."/>
        </authorList>
    </citation>
    <scope>NUCLEOTIDE SEQUENCE</scope>
</reference>
<proteinExistence type="predicted"/>
<name>M7ZEB1_TRIUA</name>
<evidence type="ECO:0000313" key="1">
    <source>
        <dbReference type="EMBL" id="EMS50745.1"/>
    </source>
</evidence>
<dbReference type="AlphaFoldDB" id="M7ZEB1"/>
<gene>
    <name evidence="1" type="ORF">TRIUR3_10303</name>
</gene>
<dbReference type="EMBL" id="KD228163">
    <property type="protein sequence ID" value="EMS50745.1"/>
    <property type="molecule type" value="Genomic_DNA"/>
</dbReference>
<accession>M7ZEB1</accession>
<organism evidence="1">
    <name type="scientific">Triticum urartu</name>
    <name type="common">Red wild einkorn</name>
    <name type="synonym">Crithodium urartu</name>
    <dbReference type="NCBI Taxonomy" id="4572"/>
    <lineage>
        <taxon>Eukaryota</taxon>
        <taxon>Viridiplantae</taxon>
        <taxon>Streptophyta</taxon>
        <taxon>Embryophyta</taxon>
        <taxon>Tracheophyta</taxon>
        <taxon>Spermatophyta</taxon>
        <taxon>Magnoliopsida</taxon>
        <taxon>Liliopsida</taxon>
        <taxon>Poales</taxon>
        <taxon>Poaceae</taxon>
        <taxon>BOP clade</taxon>
        <taxon>Pooideae</taxon>
        <taxon>Triticodae</taxon>
        <taxon>Triticeae</taxon>
        <taxon>Triticinae</taxon>
        <taxon>Triticum</taxon>
    </lineage>
</organism>
<protein>
    <submittedName>
        <fullName evidence="1">Uncharacterized protein</fullName>
    </submittedName>
</protein>
<sequence length="82" mass="9016">MALLLPSPNRRLSHHGSASSRHRGLAMNRQDASATSRFRWPLLQCRAPAVNATWPNCRASKPQLRVAVSTSNCRKAAALPRS</sequence>